<dbReference type="NCBIfam" id="TIGR03741">
    <property type="entry name" value="PRTRC_E"/>
    <property type="match status" value="1"/>
</dbReference>
<keyword evidence="4" id="KW-1185">Reference proteome</keyword>
<feature type="region of interest" description="Disordered" evidence="1">
    <location>
        <begin position="91"/>
        <end position="167"/>
    </location>
</feature>
<dbReference type="RefSeq" id="WP_177136066.1">
    <property type="nucleotide sequence ID" value="NZ_VYGV01000011.1"/>
</dbReference>
<name>A0A7Y8GWH8_9BURK</name>
<protein>
    <submittedName>
        <fullName evidence="3">PRTRC system protein E</fullName>
    </submittedName>
</protein>
<dbReference type="Pfam" id="PF19556">
    <property type="entry name" value="PRTRC_E"/>
    <property type="match status" value="1"/>
</dbReference>
<dbReference type="InterPro" id="IPR022273">
    <property type="entry name" value="PRTRC_protein-E"/>
</dbReference>
<feature type="compositionally biased region" description="Low complexity" evidence="1">
    <location>
        <begin position="98"/>
        <end position="110"/>
    </location>
</feature>
<evidence type="ECO:0000313" key="3">
    <source>
        <dbReference type="EMBL" id="NWF46161.1"/>
    </source>
</evidence>
<feature type="compositionally biased region" description="Low complexity" evidence="1">
    <location>
        <begin position="140"/>
        <end position="158"/>
    </location>
</feature>
<evidence type="ECO:0000256" key="1">
    <source>
        <dbReference type="SAM" id="MobiDB-lite"/>
    </source>
</evidence>
<dbReference type="Proteomes" id="UP000545507">
    <property type="component" value="Unassembled WGS sequence"/>
</dbReference>
<feature type="domain" description="ParB-related ThiF-related cassette protein E" evidence="2">
    <location>
        <begin position="2"/>
        <end position="107"/>
    </location>
</feature>
<dbReference type="EMBL" id="VYGV01000011">
    <property type="protein sequence ID" value="NWF46161.1"/>
    <property type="molecule type" value="Genomic_DNA"/>
</dbReference>
<dbReference type="AlphaFoldDB" id="A0A7Y8GWH8"/>
<feature type="compositionally biased region" description="Acidic residues" evidence="1">
    <location>
        <begin position="125"/>
        <end position="139"/>
    </location>
</feature>
<proteinExistence type="predicted"/>
<gene>
    <name evidence="3" type="ORF">F3K02_12990</name>
</gene>
<reference evidence="3 4" key="1">
    <citation type="submission" date="2019-09" db="EMBL/GenBank/DDBJ databases">
        <title>Hydrogenophaga aromatica sp. nov., isolated from a para-xylene-degrading enrichment culture.</title>
        <authorList>
            <person name="Tancsics A."/>
            <person name="Banerjee S."/>
        </authorList>
    </citation>
    <scope>NUCLEOTIDE SEQUENCE [LARGE SCALE GENOMIC DNA]</scope>
    <source>
        <strain evidence="3 4">D2P1</strain>
    </source>
</reference>
<sequence length="167" mass="17131">MLFTNVQELLKRGVTLHLVMRAVGEEIEVTVLPSSEENKAATGLVAKTFTASAAELDSGFAHVMATYVAANTSLQDQLVQFQDQVDAQAKSAKDEAASKAAASAKGSTSKRPSVASKPTLLTDALDSDGDGDGDGEEGDVPSGSDASAQQPSAALPAPAIDPQPFTL</sequence>
<organism evidence="3 4">
    <name type="scientific">Hydrogenophaga aromaticivorans</name>
    <dbReference type="NCBI Taxonomy" id="2610898"/>
    <lineage>
        <taxon>Bacteria</taxon>
        <taxon>Pseudomonadati</taxon>
        <taxon>Pseudomonadota</taxon>
        <taxon>Betaproteobacteria</taxon>
        <taxon>Burkholderiales</taxon>
        <taxon>Comamonadaceae</taxon>
        <taxon>Hydrogenophaga</taxon>
    </lineage>
</organism>
<evidence type="ECO:0000313" key="4">
    <source>
        <dbReference type="Proteomes" id="UP000545507"/>
    </source>
</evidence>
<evidence type="ECO:0000259" key="2">
    <source>
        <dbReference type="Pfam" id="PF19556"/>
    </source>
</evidence>
<accession>A0A7Y8GWH8</accession>
<comment type="caution">
    <text evidence="3">The sequence shown here is derived from an EMBL/GenBank/DDBJ whole genome shotgun (WGS) entry which is preliminary data.</text>
</comment>